<feature type="transmembrane region" description="Helical" evidence="1">
    <location>
        <begin position="112"/>
        <end position="134"/>
    </location>
</feature>
<protein>
    <submittedName>
        <fullName evidence="2">Uncharacterized protein</fullName>
    </submittedName>
</protein>
<feature type="transmembrane region" description="Helical" evidence="1">
    <location>
        <begin position="244"/>
        <end position="265"/>
    </location>
</feature>
<feature type="transmembrane region" description="Helical" evidence="1">
    <location>
        <begin position="331"/>
        <end position="350"/>
    </location>
</feature>
<dbReference type="EMBL" id="PNRF01000010">
    <property type="protein sequence ID" value="PMR76976.1"/>
    <property type="molecule type" value="Genomic_DNA"/>
</dbReference>
<evidence type="ECO:0000313" key="3">
    <source>
        <dbReference type="Proteomes" id="UP000235803"/>
    </source>
</evidence>
<feature type="transmembrane region" description="Helical" evidence="1">
    <location>
        <begin position="20"/>
        <end position="41"/>
    </location>
</feature>
<reference evidence="2 3" key="1">
    <citation type="submission" date="2018-01" db="EMBL/GenBank/DDBJ databases">
        <title>Halomonas endophytica sp. nov., isolated from storage liquid in the stems of Populus euphratica.</title>
        <authorList>
            <person name="Chen C."/>
        </authorList>
    </citation>
    <scope>NUCLEOTIDE SEQUENCE [LARGE SCALE GENOMIC DNA]</scope>
    <source>
        <strain evidence="2 3">MC28</strain>
    </source>
</reference>
<keyword evidence="1" id="KW-0812">Transmembrane</keyword>
<feature type="transmembrane region" description="Helical" evidence="1">
    <location>
        <begin position="81"/>
        <end position="100"/>
    </location>
</feature>
<organism evidence="2 3">
    <name type="scientific">Billgrantia endophytica</name>
    <dbReference type="NCBI Taxonomy" id="2033802"/>
    <lineage>
        <taxon>Bacteria</taxon>
        <taxon>Pseudomonadati</taxon>
        <taxon>Pseudomonadota</taxon>
        <taxon>Gammaproteobacteria</taxon>
        <taxon>Oceanospirillales</taxon>
        <taxon>Halomonadaceae</taxon>
        <taxon>Billgrantia</taxon>
    </lineage>
</organism>
<feature type="transmembrane region" description="Helical" evidence="1">
    <location>
        <begin position="195"/>
        <end position="212"/>
    </location>
</feature>
<proteinExistence type="predicted"/>
<evidence type="ECO:0000313" key="2">
    <source>
        <dbReference type="EMBL" id="PMR76976.1"/>
    </source>
</evidence>
<feature type="transmembrane region" description="Helical" evidence="1">
    <location>
        <begin position="165"/>
        <end position="188"/>
    </location>
</feature>
<comment type="caution">
    <text evidence="2">The sequence shown here is derived from an EMBL/GenBank/DDBJ whole genome shotgun (WGS) entry which is preliminary data.</text>
</comment>
<dbReference type="RefSeq" id="WP_102652226.1">
    <property type="nucleotide sequence ID" value="NZ_PNRF01000010.1"/>
</dbReference>
<evidence type="ECO:0000256" key="1">
    <source>
        <dbReference type="SAM" id="Phobius"/>
    </source>
</evidence>
<feature type="transmembrane region" description="Helical" evidence="1">
    <location>
        <begin position="218"/>
        <end position="235"/>
    </location>
</feature>
<accession>A0A2N7U964</accession>
<sequence length="415" mass="47639">MLTLFLYLYLLSPYFDLRVMVLHGGVLSILLFLLVNLRLVVKALQQESLILIYIIFCLYCLYNLVMITIYSEAFTTSFLTYMIQVCFYLLTGFVLAQYLMQKALDVDQVITLCFKLVSFVVLVNAMVIILEYQFPPFRHLVESMLYQPEDANINYLTREYRLRGIASGGAANLSLLHGTVLIILQALYIKKKIGLLYTLVASVAIFTSLLFIGRTGILLAFIGIVMFHLLNLMMAREKLSFHRILLYFIVASVVLVAPPVFAILFPENVLAYSINFFYQGMEGIQQEGTTRTVARMFEIPDIWTKLIFGVGAHWGDFTLQGRVDAGYMKMLTALGIPIAVSFYLFYAYLARYLLMITHYKSIWIVLMVVMFIAEIKEPFIFKGYSARMIWMMIGIGVCYSFCSPYYTNERVPEAQ</sequence>
<feature type="transmembrane region" description="Helical" evidence="1">
    <location>
        <begin position="356"/>
        <end position="375"/>
    </location>
</feature>
<dbReference type="AlphaFoldDB" id="A0A2N7U964"/>
<dbReference type="Proteomes" id="UP000235803">
    <property type="component" value="Unassembled WGS sequence"/>
</dbReference>
<keyword evidence="1" id="KW-1133">Transmembrane helix</keyword>
<keyword evidence="3" id="KW-1185">Reference proteome</keyword>
<gene>
    <name evidence="2" type="ORF">C1H69_04570</name>
</gene>
<keyword evidence="1" id="KW-0472">Membrane</keyword>
<feature type="transmembrane region" description="Helical" evidence="1">
    <location>
        <begin position="387"/>
        <end position="406"/>
    </location>
</feature>
<feature type="transmembrane region" description="Helical" evidence="1">
    <location>
        <begin position="48"/>
        <end position="69"/>
    </location>
</feature>
<name>A0A2N7U964_9GAMM</name>